<accession>A0A7D9D096</accession>
<name>A0A7D9D096_DEKBR</name>
<dbReference type="InterPro" id="IPR004088">
    <property type="entry name" value="KH_dom_type_1"/>
</dbReference>
<dbReference type="AlphaFoldDB" id="A0A7D9D096"/>
<reference evidence="3 4" key="1">
    <citation type="submission" date="2019-07" db="EMBL/GenBank/DDBJ databases">
        <authorList>
            <person name="Friedrich A."/>
            <person name="Schacherer J."/>
        </authorList>
    </citation>
    <scope>NUCLEOTIDE SEQUENCE [LARGE SCALE GENOMIC DNA]</scope>
</reference>
<dbReference type="InterPro" id="IPR004087">
    <property type="entry name" value="KH_dom"/>
</dbReference>
<dbReference type="GO" id="GO:0003723">
    <property type="term" value="F:RNA binding"/>
    <property type="evidence" value="ECO:0007669"/>
    <property type="project" value="UniProtKB-UniRule"/>
</dbReference>
<dbReference type="SMART" id="SM00322">
    <property type="entry name" value="KH"/>
    <property type="match status" value="2"/>
</dbReference>
<protein>
    <submittedName>
        <fullName evidence="3">DEBR0S6_10594g1_1</fullName>
    </submittedName>
</protein>
<dbReference type="InterPro" id="IPR036612">
    <property type="entry name" value="KH_dom_type_1_sf"/>
</dbReference>
<feature type="domain" description="K Homology" evidence="2">
    <location>
        <begin position="232"/>
        <end position="315"/>
    </location>
</feature>
<organism evidence="3 4">
    <name type="scientific">Dekkera bruxellensis</name>
    <name type="common">Brettanomyces custersii</name>
    <dbReference type="NCBI Taxonomy" id="5007"/>
    <lineage>
        <taxon>Eukaryota</taxon>
        <taxon>Fungi</taxon>
        <taxon>Dikarya</taxon>
        <taxon>Ascomycota</taxon>
        <taxon>Saccharomycotina</taxon>
        <taxon>Pichiomycetes</taxon>
        <taxon>Pichiales</taxon>
        <taxon>Pichiaceae</taxon>
        <taxon>Brettanomyces</taxon>
    </lineage>
</organism>
<dbReference type="Pfam" id="PF00013">
    <property type="entry name" value="KH_1"/>
    <property type="match status" value="1"/>
</dbReference>
<gene>
    <name evidence="3" type="ORF">DEBR0S6_10594G</name>
</gene>
<evidence type="ECO:0000256" key="1">
    <source>
        <dbReference type="PROSITE-ProRule" id="PRU00117"/>
    </source>
</evidence>
<evidence type="ECO:0000313" key="3">
    <source>
        <dbReference type="EMBL" id="VUG20217.1"/>
    </source>
</evidence>
<evidence type="ECO:0000313" key="4">
    <source>
        <dbReference type="Proteomes" id="UP000478008"/>
    </source>
</evidence>
<dbReference type="PROSITE" id="PS50084">
    <property type="entry name" value="KH_TYPE_1"/>
    <property type="match status" value="1"/>
</dbReference>
<proteinExistence type="predicted"/>
<feature type="domain" description="K Homology" evidence="2">
    <location>
        <begin position="590"/>
        <end position="683"/>
    </location>
</feature>
<dbReference type="Gene3D" id="3.30.1370.10">
    <property type="entry name" value="K Homology domain, type 1"/>
    <property type="match status" value="1"/>
</dbReference>
<sequence>MENTSPPPSNYAQPIPNNDRLIVSIPFGYTYFTKPINTVFEALNSSDWRTREAENALITTTLAQISAAPSIGSQIVHLIPENSAIFDNLPQLRATVARMNQEYSNYDIITILNEFRVSDFKLTVSIIGSCDVRRQIHDIRLAIMQSFNPVMEIIIELDASSGTCYCFDENQQVKPEFCDLLKQIASFTCSSIYMTGSTEDSFMFHLHIVGHRDQVKEAENKVRLGLDDLNPHLYSDYFELESLSLLPLIAGPTLANLKRIIREADCTMYLPNVLPELYYEEGKKYAALDKKPRIFITGLRSLVLQAKNSILQVVQKISKTPFMKQLSVVPLKREMLIMGRSKSLMLRKKAAITAEQQHRSVNYMLNSYQAMEDVLNGAGNAENADLQGFPLESIMYTTGCYIAVPPFGYESGNETGDVVTFQGNSMESVENAVGQFVLLLSSLYSSQVEFGCLESPAYQGVNINKFLNFCDTLASNADVAVSSVKFGTTYVIQMLGSAEKTRIGTNYLSQLESYLNENVERINVQFQLELPNQERDFIAGKKNGKLVKISNSASVTVQLLPFTDHNFIVELSGETLEGSVYGLGLLEQELPESMMFNIPESFHRQIIGVGGQTVQTIMRKFNVFIKFSNSFEMGDRPLDHHHLGQAANFGQEFVRKNNVLIKCPAKNRMQITPARVELSRLVEKVITGSYISSEIRLSGAQWRLLTSEGFNGMFNRGKKRPTNFIMEVEKHTNTYIRFPGPDTPYTSSPVEITVYGSEANHRSALVELQRLLPYCYRLCVKKNGRFKDLKAVAENVSKFLQNPSSLRKLQLHFLDNVIVPVRIMYNVELQLLETSDVAEHSNFVNIYYYPTSFGCPFNTMKAERLSKDRLAHVTKNELFQQMLTTVKDALDKFHMKVVSESAHPESLDAKVKENAARVDTDSVKRPISIIKPNTSRGGKGKRGGSRNMMFRRDNIHQFDSPGNKVTGSALSNIANVGYMGFLNQDADPSLLVANPGQTYQGQGNQLYKAPQFGYQGAREGQEHIQIENRNPQLEPSFSTLNQGSDLRRMPGNQRPNNSVMRDLNYEYTGYQNQKKW</sequence>
<evidence type="ECO:0000259" key="2">
    <source>
        <dbReference type="SMART" id="SM00322"/>
    </source>
</evidence>
<dbReference type="EMBL" id="CABFWN010000006">
    <property type="protein sequence ID" value="VUG20217.1"/>
    <property type="molecule type" value="Genomic_DNA"/>
</dbReference>
<dbReference type="SUPFAM" id="SSF54791">
    <property type="entry name" value="Eukaryotic type KH-domain (KH-domain type I)"/>
    <property type="match status" value="1"/>
</dbReference>
<keyword evidence="4" id="KW-1185">Reference proteome</keyword>
<dbReference type="Proteomes" id="UP000478008">
    <property type="component" value="Unassembled WGS sequence"/>
</dbReference>
<keyword evidence="1" id="KW-0694">RNA-binding</keyword>